<accession>A0ABU2FGW9</accession>
<comment type="caution">
    <text evidence="2">The sequence shown here is derived from an EMBL/GenBank/DDBJ whole genome shotgun (WGS) entry which is preliminary data.</text>
</comment>
<dbReference type="Proteomes" id="UP001259659">
    <property type="component" value="Unassembled WGS sequence"/>
</dbReference>
<feature type="compositionally biased region" description="Low complexity" evidence="1">
    <location>
        <begin position="43"/>
        <end position="53"/>
    </location>
</feature>
<evidence type="ECO:0000313" key="3">
    <source>
        <dbReference type="Proteomes" id="UP001259659"/>
    </source>
</evidence>
<evidence type="ECO:0000313" key="2">
    <source>
        <dbReference type="EMBL" id="MDS0261499.1"/>
    </source>
</evidence>
<evidence type="ECO:0000256" key="1">
    <source>
        <dbReference type="SAM" id="MobiDB-lite"/>
    </source>
</evidence>
<dbReference type="PROSITE" id="PS51257">
    <property type="entry name" value="PROKAR_LIPOPROTEIN"/>
    <property type="match status" value="1"/>
</dbReference>
<sequence length="163" mass="16903">MKRRTLLGTASSVGIIALTGCLGGGEGDGTPTDTETATETDTDTPSPTLTDSGFTVVNNENGVQTDNARVSVDGSKVVVEGTIWGRDGCRTATLGSTNYNTESDELTVDVATTRTEDAGDMCTQAIVEITYRATISFENGLPGSVVVTHSRGDTSEEVTTTSL</sequence>
<dbReference type="RefSeq" id="WP_310921356.1">
    <property type="nucleotide sequence ID" value="NZ_JAMQON010000007.1"/>
</dbReference>
<gene>
    <name evidence="2" type="ORF">NDI56_19030</name>
</gene>
<protein>
    <submittedName>
        <fullName evidence="2">Uncharacterized protein</fullName>
    </submittedName>
</protein>
<dbReference type="EMBL" id="JAMQON010000007">
    <property type="protein sequence ID" value="MDS0261499.1"/>
    <property type="molecule type" value="Genomic_DNA"/>
</dbReference>
<feature type="region of interest" description="Disordered" evidence="1">
    <location>
        <begin position="21"/>
        <end position="56"/>
    </location>
</feature>
<reference evidence="2 3" key="1">
    <citation type="submission" date="2022-06" db="EMBL/GenBank/DDBJ databases">
        <title>Haloarcula sp. a new haloarchaeum isolate from saline soil.</title>
        <authorList>
            <person name="Strakova D."/>
            <person name="Galisteo C."/>
            <person name="Sanchez-Porro C."/>
            <person name="Ventosa A."/>
        </authorList>
    </citation>
    <scope>NUCLEOTIDE SEQUENCE [LARGE SCALE GENOMIC DNA]</scope>
    <source>
        <strain evidence="2 3">S1CR25-12</strain>
    </source>
</reference>
<organism evidence="2 3">
    <name type="scientific">Haloarcula saliterrae</name>
    <dbReference type="NCBI Taxonomy" id="2950534"/>
    <lineage>
        <taxon>Archaea</taxon>
        <taxon>Methanobacteriati</taxon>
        <taxon>Methanobacteriota</taxon>
        <taxon>Stenosarchaea group</taxon>
        <taxon>Halobacteria</taxon>
        <taxon>Halobacteriales</taxon>
        <taxon>Haloarculaceae</taxon>
        <taxon>Haloarcula</taxon>
    </lineage>
</organism>
<keyword evidence="3" id="KW-1185">Reference proteome</keyword>
<proteinExistence type="predicted"/>
<name>A0ABU2FGW9_9EURY</name>